<dbReference type="EMBL" id="JABEPP010000002">
    <property type="protein sequence ID" value="NNM72278.1"/>
    <property type="molecule type" value="Genomic_DNA"/>
</dbReference>
<evidence type="ECO:0000313" key="1">
    <source>
        <dbReference type="EMBL" id="NNM72278.1"/>
    </source>
</evidence>
<dbReference type="RefSeq" id="WP_171217765.1">
    <property type="nucleotide sequence ID" value="NZ_JABEPP010000002.1"/>
</dbReference>
<keyword evidence="2" id="KW-1185">Reference proteome</keyword>
<accession>A0A849I4J4</accession>
<dbReference type="AlphaFoldDB" id="A0A849I4J4"/>
<evidence type="ECO:0000313" key="2">
    <source>
        <dbReference type="Proteomes" id="UP000564885"/>
    </source>
</evidence>
<organism evidence="1 2">
    <name type="scientific">Enterovirga aerilata</name>
    <dbReference type="NCBI Taxonomy" id="2730920"/>
    <lineage>
        <taxon>Bacteria</taxon>
        <taxon>Pseudomonadati</taxon>
        <taxon>Pseudomonadota</taxon>
        <taxon>Alphaproteobacteria</taxon>
        <taxon>Hyphomicrobiales</taxon>
        <taxon>Methylobacteriaceae</taxon>
        <taxon>Enterovirga</taxon>
    </lineage>
</organism>
<protein>
    <submittedName>
        <fullName evidence="1">Uncharacterized protein</fullName>
    </submittedName>
</protein>
<proteinExistence type="predicted"/>
<gene>
    <name evidence="1" type="ORF">HJG44_07700</name>
</gene>
<reference evidence="1 2" key="1">
    <citation type="submission" date="2020-04" db="EMBL/GenBank/DDBJ databases">
        <title>Enterovirga sp. isolate from soil.</title>
        <authorList>
            <person name="Chea S."/>
            <person name="Kim D.-U."/>
        </authorList>
    </citation>
    <scope>NUCLEOTIDE SEQUENCE [LARGE SCALE GENOMIC DNA]</scope>
    <source>
        <strain evidence="1 2">DB1703</strain>
    </source>
</reference>
<name>A0A849I4J4_9HYPH</name>
<comment type="caution">
    <text evidence="1">The sequence shown here is derived from an EMBL/GenBank/DDBJ whole genome shotgun (WGS) entry which is preliminary data.</text>
</comment>
<dbReference type="Proteomes" id="UP000564885">
    <property type="component" value="Unassembled WGS sequence"/>
</dbReference>
<sequence length="50" mass="5221">MKRRDARSARLRAEMKNLGVEAARVPLLPLGLAVVAAVSAASTIASLSTM</sequence>